<keyword evidence="3" id="KW-0540">Nuclease</keyword>
<dbReference type="GO" id="GO:0004519">
    <property type="term" value="F:endonuclease activity"/>
    <property type="evidence" value="ECO:0007669"/>
    <property type="project" value="UniProtKB-KW"/>
</dbReference>
<dbReference type="AlphaFoldDB" id="A0A1T5AZI6"/>
<dbReference type="RefSeq" id="WP_079637637.1">
    <property type="nucleotide sequence ID" value="NZ_FUYP01000005.1"/>
</dbReference>
<protein>
    <submittedName>
        <fullName evidence="3">Predicted 5' DNA nuclease, flap endonuclease-1-like, helix-3-turn-helix (H3TH) domain</fullName>
    </submittedName>
</protein>
<keyword evidence="2" id="KW-1133">Transmembrane helix</keyword>
<reference evidence="4" key="1">
    <citation type="submission" date="2017-02" db="EMBL/GenBank/DDBJ databases">
        <authorList>
            <person name="Varghese N."/>
            <person name="Submissions S."/>
        </authorList>
    </citation>
    <scope>NUCLEOTIDE SEQUENCE [LARGE SCALE GENOMIC DNA]</scope>
    <source>
        <strain evidence="4">R11H</strain>
    </source>
</reference>
<dbReference type="Proteomes" id="UP000190044">
    <property type="component" value="Unassembled WGS sequence"/>
</dbReference>
<evidence type="ECO:0000313" key="4">
    <source>
        <dbReference type="Proteomes" id="UP000190044"/>
    </source>
</evidence>
<feature type="region of interest" description="Disordered" evidence="1">
    <location>
        <begin position="64"/>
        <end position="102"/>
    </location>
</feature>
<proteinExistence type="predicted"/>
<name>A0A1T5AZI6_9SPHN</name>
<keyword evidence="3" id="KW-0255">Endonuclease</keyword>
<feature type="compositionally biased region" description="Pro residues" evidence="1">
    <location>
        <begin position="67"/>
        <end position="77"/>
    </location>
</feature>
<sequence length="186" mass="19319">MTWLQENWIPALVVLIAVIALVWWLAARRKPQDIAPPAAEHAQPAKPLEPLKPEIIAVEPAFRKTPAPAPASPPTPAAAPAEAAATPAPEPTPAAPATAPAAGQGDNLQLLKGVGPKLVALLGSLGVTRFEQIAAWTDADIAAIDPKLGNFAGRITRDNWVDQAGYLARGDKAGFEAKYGALGGEL</sequence>
<keyword evidence="2" id="KW-0472">Membrane</keyword>
<accession>A0A1T5AZI6</accession>
<evidence type="ECO:0000313" key="3">
    <source>
        <dbReference type="EMBL" id="SKB40385.1"/>
    </source>
</evidence>
<feature type="transmembrane region" description="Helical" evidence="2">
    <location>
        <begin position="7"/>
        <end position="26"/>
    </location>
</feature>
<evidence type="ECO:0000256" key="1">
    <source>
        <dbReference type="SAM" id="MobiDB-lite"/>
    </source>
</evidence>
<organism evidence="3 4">
    <name type="scientific">Sphingopyxis flava</name>
    <dbReference type="NCBI Taxonomy" id="1507287"/>
    <lineage>
        <taxon>Bacteria</taxon>
        <taxon>Pseudomonadati</taxon>
        <taxon>Pseudomonadota</taxon>
        <taxon>Alphaproteobacteria</taxon>
        <taxon>Sphingomonadales</taxon>
        <taxon>Sphingomonadaceae</taxon>
        <taxon>Sphingopyxis</taxon>
    </lineage>
</organism>
<evidence type="ECO:0000256" key="2">
    <source>
        <dbReference type="SAM" id="Phobius"/>
    </source>
</evidence>
<dbReference type="Gene3D" id="1.10.150.20">
    <property type="entry name" value="5' to 3' exonuclease, C-terminal subdomain"/>
    <property type="match status" value="1"/>
</dbReference>
<feature type="compositionally biased region" description="Low complexity" evidence="1">
    <location>
        <begin position="78"/>
        <end position="87"/>
    </location>
</feature>
<keyword evidence="2" id="KW-0812">Transmembrane</keyword>
<dbReference type="OrthoDB" id="9807941at2"/>
<gene>
    <name evidence="3" type="ORF">SAMN06295937_100523</name>
</gene>
<keyword evidence="3" id="KW-0378">Hydrolase</keyword>
<dbReference type="EMBL" id="FUYP01000005">
    <property type="protein sequence ID" value="SKB40385.1"/>
    <property type="molecule type" value="Genomic_DNA"/>
</dbReference>
<keyword evidence="4" id="KW-1185">Reference proteome</keyword>